<reference evidence="1" key="1">
    <citation type="submission" date="2020-05" db="EMBL/GenBank/DDBJ databases">
        <title>Large-scale comparative analyses of tick genomes elucidate their genetic diversity and vector capacities.</title>
        <authorList>
            <person name="Jia N."/>
            <person name="Wang J."/>
            <person name="Shi W."/>
            <person name="Du L."/>
            <person name="Sun Y."/>
            <person name="Zhan W."/>
            <person name="Jiang J."/>
            <person name="Wang Q."/>
            <person name="Zhang B."/>
            <person name="Ji P."/>
            <person name="Sakyi L.B."/>
            <person name="Cui X."/>
            <person name="Yuan T."/>
            <person name="Jiang B."/>
            <person name="Yang W."/>
            <person name="Lam T.T.-Y."/>
            <person name="Chang Q."/>
            <person name="Ding S."/>
            <person name="Wang X."/>
            <person name="Zhu J."/>
            <person name="Ruan X."/>
            <person name="Zhao L."/>
            <person name="Wei J."/>
            <person name="Que T."/>
            <person name="Du C."/>
            <person name="Cheng J."/>
            <person name="Dai P."/>
            <person name="Han X."/>
            <person name="Huang E."/>
            <person name="Gao Y."/>
            <person name="Liu J."/>
            <person name="Shao H."/>
            <person name="Ye R."/>
            <person name="Li L."/>
            <person name="Wei W."/>
            <person name="Wang X."/>
            <person name="Wang C."/>
            <person name="Yang T."/>
            <person name="Huo Q."/>
            <person name="Li W."/>
            <person name="Guo W."/>
            <person name="Chen H."/>
            <person name="Zhou L."/>
            <person name="Ni X."/>
            <person name="Tian J."/>
            <person name="Zhou Y."/>
            <person name="Sheng Y."/>
            <person name="Liu T."/>
            <person name="Pan Y."/>
            <person name="Xia L."/>
            <person name="Li J."/>
            <person name="Zhao F."/>
            <person name="Cao W."/>
        </authorList>
    </citation>
    <scope>NUCLEOTIDE SEQUENCE</scope>
    <source>
        <strain evidence="1">Hyas-2018</strain>
    </source>
</reference>
<comment type="caution">
    <text evidence="1">The sequence shown here is derived from an EMBL/GenBank/DDBJ whole genome shotgun (WGS) entry which is preliminary data.</text>
</comment>
<dbReference type="Proteomes" id="UP000821845">
    <property type="component" value="Chromosome 2"/>
</dbReference>
<protein>
    <submittedName>
        <fullName evidence="1">Uncharacterized protein</fullName>
    </submittedName>
</protein>
<sequence length="174" mass="19034">MRSCNDLFLALTHGTLCAVVSEATRTERSFRSSAEERRESWASAPPPPGSASLVTGVGGSSGEPPSRPSAYWDDPHFRPRFDNSTERNVTAQLGKSAFLHCKIRQLGDRTVAALNGREYFRLRKSLASSFDSRPSGPQNVSNVVMDDLEASSSAPLPEQMDYKILGTSGHHQMH</sequence>
<evidence type="ECO:0000313" key="2">
    <source>
        <dbReference type="Proteomes" id="UP000821845"/>
    </source>
</evidence>
<evidence type="ECO:0000313" key="1">
    <source>
        <dbReference type="EMBL" id="KAH6939343.1"/>
    </source>
</evidence>
<dbReference type="EMBL" id="CM023482">
    <property type="protein sequence ID" value="KAH6939343.1"/>
    <property type="molecule type" value="Genomic_DNA"/>
</dbReference>
<proteinExistence type="predicted"/>
<gene>
    <name evidence="1" type="ORF">HPB50_017280</name>
</gene>
<accession>A0ACB7SWU6</accession>
<organism evidence="1 2">
    <name type="scientific">Hyalomma asiaticum</name>
    <name type="common">Tick</name>
    <dbReference type="NCBI Taxonomy" id="266040"/>
    <lineage>
        <taxon>Eukaryota</taxon>
        <taxon>Metazoa</taxon>
        <taxon>Ecdysozoa</taxon>
        <taxon>Arthropoda</taxon>
        <taxon>Chelicerata</taxon>
        <taxon>Arachnida</taxon>
        <taxon>Acari</taxon>
        <taxon>Parasitiformes</taxon>
        <taxon>Ixodida</taxon>
        <taxon>Ixodoidea</taxon>
        <taxon>Ixodidae</taxon>
        <taxon>Hyalomminae</taxon>
        <taxon>Hyalomma</taxon>
    </lineage>
</organism>
<name>A0ACB7SWU6_HYAAI</name>
<keyword evidence="2" id="KW-1185">Reference proteome</keyword>